<dbReference type="AlphaFoldDB" id="A0A3P1WSG3"/>
<feature type="compositionally biased region" description="Pro residues" evidence="1">
    <location>
        <begin position="27"/>
        <end position="55"/>
    </location>
</feature>
<organism evidence="3 4">
    <name type="scientific">Arachnia propionica</name>
    <dbReference type="NCBI Taxonomy" id="1750"/>
    <lineage>
        <taxon>Bacteria</taxon>
        <taxon>Bacillati</taxon>
        <taxon>Actinomycetota</taxon>
        <taxon>Actinomycetes</taxon>
        <taxon>Propionibacteriales</taxon>
        <taxon>Propionibacteriaceae</taxon>
        <taxon>Arachnia</taxon>
    </lineage>
</organism>
<feature type="region of interest" description="Disordered" evidence="1">
    <location>
        <begin position="22"/>
        <end position="60"/>
    </location>
</feature>
<evidence type="ECO:0000313" key="3">
    <source>
        <dbReference type="EMBL" id="RRD48280.1"/>
    </source>
</evidence>
<dbReference type="OrthoDB" id="3730812at2"/>
<accession>A0A3P1WSG3</accession>
<proteinExistence type="predicted"/>
<dbReference type="InterPro" id="IPR006311">
    <property type="entry name" value="TAT_signal"/>
</dbReference>
<gene>
    <name evidence="3" type="ORF">EII35_13620</name>
</gene>
<evidence type="ECO:0000313" key="4">
    <source>
        <dbReference type="Proteomes" id="UP000280935"/>
    </source>
</evidence>
<sequence>MKEAMRRRSFLLASAALTLPACSPASGPAPRPSIAPAPTLPTQTPPPPLAPPGPEAVPRSFRMSASWPGIKVETRITALHGHHLCGAVLRGDQDALSYPVVVDLRAHTTRVIQADGVGTFTTREIELELLQKYRHPSHEGPEIGTVLATGPAVLDDDHAYVIVARPLTALHAPKEHAVIHLLKIALDDGTITASTTVGESQHMVWLPTIHLNLSDDGASLLVSSSAPGDVIGLRLDKSDLSVQFDVHDLPDAPFIAVGDALETRRRTPPDSLVLLTDGQSLPAPGGTHTFVVGHWHYRQESDSGPVVLRDLTTGEDTALFGFPDRGLGFPAHSLAYPRVWSRQFVLAGKDSEDVHLPMSAWRVGEASPLLRWSVDERADVPGHAVFGDVLYITDSRTEDELVLRSLRSGDILGTTPIRWREGGLAVNSWGIATAERFIPADDWF</sequence>
<feature type="chain" id="PRO_5018035392" evidence="2">
    <location>
        <begin position="26"/>
        <end position="444"/>
    </location>
</feature>
<protein>
    <submittedName>
        <fullName evidence="3">Uncharacterized protein</fullName>
    </submittedName>
</protein>
<comment type="caution">
    <text evidence="3">The sequence shown here is derived from an EMBL/GenBank/DDBJ whole genome shotgun (WGS) entry which is preliminary data.</text>
</comment>
<reference evidence="3 4" key="1">
    <citation type="submission" date="2018-11" db="EMBL/GenBank/DDBJ databases">
        <title>Genomes From Bacteria Associated with the Canine Oral Cavity: a Test Case for Automated Genome-Based Taxonomic Assignment.</title>
        <authorList>
            <person name="Coil D.A."/>
            <person name="Jospin G."/>
            <person name="Darling A.E."/>
            <person name="Wallis C."/>
            <person name="Davis I.J."/>
            <person name="Harris S."/>
            <person name="Eisen J.A."/>
            <person name="Holcombe L.J."/>
            <person name="O'Flynn C."/>
        </authorList>
    </citation>
    <scope>NUCLEOTIDE SEQUENCE [LARGE SCALE GENOMIC DNA]</scope>
    <source>
        <strain evidence="3 4">OH2822_COT-296</strain>
    </source>
</reference>
<dbReference type="PROSITE" id="PS51318">
    <property type="entry name" value="TAT"/>
    <property type="match status" value="1"/>
</dbReference>
<feature type="signal peptide" evidence="2">
    <location>
        <begin position="1"/>
        <end position="25"/>
    </location>
</feature>
<keyword evidence="2" id="KW-0732">Signal</keyword>
<dbReference type="EMBL" id="RQYT01000046">
    <property type="protein sequence ID" value="RRD48280.1"/>
    <property type="molecule type" value="Genomic_DNA"/>
</dbReference>
<dbReference type="Proteomes" id="UP000280935">
    <property type="component" value="Unassembled WGS sequence"/>
</dbReference>
<evidence type="ECO:0000256" key="1">
    <source>
        <dbReference type="SAM" id="MobiDB-lite"/>
    </source>
</evidence>
<evidence type="ECO:0000256" key="2">
    <source>
        <dbReference type="SAM" id="SignalP"/>
    </source>
</evidence>
<dbReference type="RefSeq" id="WP_125229012.1">
    <property type="nucleotide sequence ID" value="NZ_RQYT01000046.1"/>
</dbReference>
<name>A0A3P1WSG3_9ACTN</name>